<accession>A0ABU4ZZD2</accession>
<dbReference type="SUPFAM" id="SSF54427">
    <property type="entry name" value="NTF2-like"/>
    <property type="match status" value="1"/>
</dbReference>
<gene>
    <name evidence="1" type="ORF">RFM42_00120</name>
</gene>
<dbReference type="Proteomes" id="UP001285154">
    <property type="component" value="Unassembled WGS sequence"/>
</dbReference>
<dbReference type="InterPro" id="IPR032710">
    <property type="entry name" value="NTF2-like_dom_sf"/>
</dbReference>
<organism evidence="1 2">
    <name type="scientific">Mesorhizobium vachelliae</name>
    <dbReference type="NCBI Taxonomy" id="3072309"/>
    <lineage>
        <taxon>Bacteria</taxon>
        <taxon>Pseudomonadati</taxon>
        <taxon>Pseudomonadota</taxon>
        <taxon>Alphaproteobacteria</taxon>
        <taxon>Hyphomicrobiales</taxon>
        <taxon>Phyllobacteriaceae</taxon>
        <taxon>Mesorhizobium</taxon>
    </lineage>
</organism>
<protein>
    <submittedName>
        <fullName evidence="1">Nuclear transport factor 2 family protein</fullName>
    </submittedName>
</protein>
<comment type="caution">
    <text evidence="1">The sequence shown here is derived from an EMBL/GenBank/DDBJ whole genome shotgun (WGS) entry which is preliminary data.</text>
</comment>
<dbReference type="RefSeq" id="WP_320244709.1">
    <property type="nucleotide sequence ID" value="NZ_JAVIIQ010000001.1"/>
</dbReference>
<sequence>MAESWALQACAQTVAARQKMVAKADVQKFFEVYQKVYNDAIAGNVDMDDFGAMYSTGFVSVTPAGVMTGENGEQFRGIMKNGFEAYRAMGSKTMTCKDVSVTAIDQDHCVAKVEWSGEYERKDKSRVTIDFEVDYLIERRDGSLKVFGWISGDEQAEFRKHGLL</sequence>
<evidence type="ECO:0000313" key="2">
    <source>
        <dbReference type="Proteomes" id="UP001285154"/>
    </source>
</evidence>
<evidence type="ECO:0000313" key="1">
    <source>
        <dbReference type="EMBL" id="MDX8529363.1"/>
    </source>
</evidence>
<proteinExistence type="predicted"/>
<dbReference type="Gene3D" id="3.10.450.50">
    <property type="match status" value="1"/>
</dbReference>
<name>A0ABU4ZZD2_9HYPH</name>
<keyword evidence="2" id="KW-1185">Reference proteome</keyword>
<reference evidence="1 2" key="1">
    <citation type="submission" date="2023-08" db="EMBL/GenBank/DDBJ databases">
        <title>Implementing the SeqCode for naming new Mesorhizobium species isolated from Vachellia karroo root nodules.</title>
        <authorList>
            <person name="Van Lill M."/>
        </authorList>
    </citation>
    <scope>NUCLEOTIDE SEQUENCE [LARGE SCALE GENOMIC DNA]</scope>
    <source>
        <strain evidence="1 2">VK25D</strain>
    </source>
</reference>
<dbReference type="EMBL" id="JAVIIQ010000001">
    <property type="protein sequence ID" value="MDX8529363.1"/>
    <property type="molecule type" value="Genomic_DNA"/>
</dbReference>